<dbReference type="PANTHER" id="PTHR15437:SF6">
    <property type="entry name" value="TRANSCRIPTION TERMINATION FACTOR, MITOCHONDRIAL"/>
    <property type="match status" value="1"/>
</dbReference>
<proteinExistence type="inferred from homology"/>
<dbReference type="GO" id="GO:0003676">
    <property type="term" value="F:nucleic acid binding"/>
    <property type="evidence" value="ECO:0007669"/>
    <property type="project" value="InterPro"/>
</dbReference>
<dbReference type="Proteomes" id="UP000694846">
    <property type="component" value="Unplaced"/>
</dbReference>
<dbReference type="InterPro" id="IPR003690">
    <property type="entry name" value="MTERF"/>
</dbReference>
<name>A0A2S2Q4L3_9HEMI</name>
<dbReference type="PANTHER" id="PTHR15437">
    <property type="entry name" value="TRANSCRIPTION TERMINATION FACTOR, MITOCHONDRIAL"/>
    <property type="match status" value="1"/>
</dbReference>
<keyword evidence="2" id="KW-0809">Transit peptide</keyword>
<accession>A0A2S2Q4L3</accession>
<keyword evidence="4" id="KW-1185">Reference proteome</keyword>
<dbReference type="AlphaFoldDB" id="A0A2S2Q4L3"/>
<dbReference type="CTD" id="34837"/>
<dbReference type="GO" id="GO:0005759">
    <property type="term" value="C:mitochondrial matrix"/>
    <property type="evidence" value="ECO:0007669"/>
    <property type="project" value="TreeGrafter"/>
</dbReference>
<dbReference type="SMART" id="SM00733">
    <property type="entry name" value="Mterf"/>
    <property type="match status" value="3"/>
</dbReference>
<gene>
    <name evidence="5" type="primary">LOC112689778</name>
    <name evidence="3" type="ORF">g.130084</name>
</gene>
<organism evidence="3">
    <name type="scientific">Sipha flava</name>
    <name type="common">yellow sugarcane aphid</name>
    <dbReference type="NCBI Taxonomy" id="143950"/>
    <lineage>
        <taxon>Eukaryota</taxon>
        <taxon>Metazoa</taxon>
        <taxon>Ecdysozoa</taxon>
        <taxon>Arthropoda</taxon>
        <taxon>Hexapoda</taxon>
        <taxon>Insecta</taxon>
        <taxon>Pterygota</taxon>
        <taxon>Neoptera</taxon>
        <taxon>Paraneoptera</taxon>
        <taxon>Hemiptera</taxon>
        <taxon>Sternorrhyncha</taxon>
        <taxon>Aphidomorpha</taxon>
        <taxon>Aphidoidea</taxon>
        <taxon>Aphididae</taxon>
        <taxon>Sipha</taxon>
    </lineage>
</organism>
<evidence type="ECO:0000313" key="4">
    <source>
        <dbReference type="Proteomes" id="UP000694846"/>
    </source>
</evidence>
<evidence type="ECO:0000256" key="2">
    <source>
        <dbReference type="ARBA" id="ARBA00022946"/>
    </source>
</evidence>
<dbReference type="EMBL" id="GGMS01003451">
    <property type="protein sequence ID" value="MBY72654.1"/>
    <property type="molecule type" value="Transcribed_RNA"/>
</dbReference>
<evidence type="ECO:0000256" key="1">
    <source>
        <dbReference type="ARBA" id="ARBA00007692"/>
    </source>
</evidence>
<dbReference type="Gene3D" id="1.25.70.10">
    <property type="entry name" value="Transcription termination factor 3, mitochondrial"/>
    <property type="match status" value="1"/>
</dbReference>
<reference evidence="5" key="2">
    <citation type="submission" date="2025-04" db="UniProtKB">
        <authorList>
            <consortium name="RefSeq"/>
        </authorList>
    </citation>
    <scope>IDENTIFICATION</scope>
    <source>
        <tissue evidence="5">Whole body</tissue>
    </source>
</reference>
<evidence type="ECO:0000313" key="5">
    <source>
        <dbReference type="RefSeq" id="XP_025419415.1"/>
    </source>
</evidence>
<reference evidence="3" key="1">
    <citation type="submission" date="2018-04" db="EMBL/GenBank/DDBJ databases">
        <title>Transcriptome assembly of Sipha flava.</title>
        <authorList>
            <person name="Scully E.D."/>
            <person name="Geib S.M."/>
            <person name="Palmer N.A."/>
            <person name="Koch K."/>
            <person name="Bradshaw J."/>
            <person name="Heng-Moss T."/>
            <person name="Sarath G."/>
        </authorList>
    </citation>
    <scope>NUCLEOTIDE SEQUENCE</scope>
</reference>
<evidence type="ECO:0000313" key="3">
    <source>
        <dbReference type="EMBL" id="MBY72654.1"/>
    </source>
</evidence>
<dbReference type="OrthoDB" id="75923at2759"/>
<sequence>MLALNFFKLLKRTNSVRSKNQIITKINGKQDFSSHMVNFEAKNESVYDKIYNECIKNGLSAKTIYKNEWIFKLKINYLRSGFLLLTKWNPKQMDDLFVLLQLPLKKLAYITRRTIIESTIVPHGNRVYYFAENFEKEPEEVCYHMIHYKFLFSRNFLTLHQIYQTLIENNVNKNDIWRDTWIFMYSIEQINRRISLIKTANIGIKPWMLRCKPEVFQRTIMIQQENRVVLNTDSTAQYLAKRLKVSEKTIRYINSKYPSILRVSPTKLKEILDFLLKEGYRPAHIMSTPRVFTHSISTLQERLTELRDLGCEPNLTALCKNKTTYQELVDKLILKNSKSFNNSEML</sequence>
<dbReference type="RefSeq" id="XP_025419415.1">
    <property type="nucleotide sequence ID" value="XM_025563630.1"/>
</dbReference>
<dbReference type="Pfam" id="PF02536">
    <property type="entry name" value="mTERF"/>
    <property type="match status" value="1"/>
</dbReference>
<dbReference type="GO" id="GO:0006393">
    <property type="term" value="P:termination of mitochondrial transcription"/>
    <property type="evidence" value="ECO:0007669"/>
    <property type="project" value="TreeGrafter"/>
</dbReference>
<dbReference type="InterPro" id="IPR038538">
    <property type="entry name" value="MTERF_sf"/>
</dbReference>
<dbReference type="GeneID" id="112689778"/>
<comment type="similarity">
    <text evidence="1">Belongs to the mTERF family.</text>
</comment>
<protein>
    <submittedName>
        <fullName evidence="5">Transcription termination factor, mitochondrial</fullName>
    </submittedName>
</protein>